<evidence type="ECO:0000256" key="9">
    <source>
        <dbReference type="SAM" id="Phobius"/>
    </source>
</evidence>
<evidence type="ECO:0000313" key="11">
    <source>
        <dbReference type="EMBL" id="KAL3311528.1"/>
    </source>
</evidence>
<evidence type="ECO:0000256" key="4">
    <source>
        <dbReference type="ARBA" id="ARBA00023040"/>
    </source>
</evidence>
<dbReference type="InterPro" id="IPR000276">
    <property type="entry name" value="GPCR_Rhodpsn"/>
</dbReference>
<gene>
    <name evidence="11" type="ORF">Ciccas_009892</name>
</gene>
<dbReference type="PANTHER" id="PTHR45695">
    <property type="entry name" value="LEUCOKININ RECEPTOR-RELATED"/>
    <property type="match status" value="1"/>
</dbReference>
<evidence type="ECO:0000256" key="7">
    <source>
        <dbReference type="ARBA" id="ARBA00023224"/>
    </source>
</evidence>
<keyword evidence="3 9" id="KW-1133">Transmembrane helix</keyword>
<dbReference type="GO" id="GO:0004930">
    <property type="term" value="F:G protein-coupled receptor activity"/>
    <property type="evidence" value="ECO:0007669"/>
    <property type="project" value="UniProtKB-KW"/>
</dbReference>
<feature type="compositionally biased region" description="Basic and acidic residues" evidence="8">
    <location>
        <begin position="16"/>
        <end position="25"/>
    </location>
</feature>
<evidence type="ECO:0000256" key="2">
    <source>
        <dbReference type="ARBA" id="ARBA00022692"/>
    </source>
</evidence>
<feature type="non-terminal residue" evidence="11">
    <location>
        <position position="126"/>
    </location>
</feature>
<dbReference type="PROSITE" id="PS50262">
    <property type="entry name" value="G_PROTEIN_RECEP_F1_2"/>
    <property type="match status" value="1"/>
</dbReference>
<name>A0ABD2PVQ8_9PLAT</name>
<organism evidence="11 12">
    <name type="scientific">Cichlidogyrus casuarinus</name>
    <dbReference type="NCBI Taxonomy" id="1844966"/>
    <lineage>
        <taxon>Eukaryota</taxon>
        <taxon>Metazoa</taxon>
        <taxon>Spiralia</taxon>
        <taxon>Lophotrochozoa</taxon>
        <taxon>Platyhelminthes</taxon>
        <taxon>Monogenea</taxon>
        <taxon>Monopisthocotylea</taxon>
        <taxon>Dactylogyridea</taxon>
        <taxon>Ancyrocephalidae</taxon>
        <taxon>Cichlidogyrus</taxon>
    </lineage>
</organism>
<dbReference type="GO" id="GO:0016020">
    <property type="term" value="C:membrane"/>
    <property type="evidence" value="ECO:0007669"/>
    <property type="project" value="UniProtKB-SubCell"/>
</dbReference>
<proteinExistence type="predicted"/>
<keyword evidence="12" id="KW-1185">Reference proteome</keyword>
<keyword evidence="2 9" id="KW-0812">Transmembrane</keyword>
<keyword evidence="6" id="KW-0675">Receptor</keyword>
<dbReference type="PANTHER" id="PTHR45695:SF15">
    <property type="entry name" value="OPSIN RH2"/>
    <property type="match status" value="1"/>
</dbReference>
<dbReference type="Gene3D" id="1.20.1070.10">
    <property type="entry name" value="Rhodopsin 7-helix transmembrane proteins"/>
    <property type="match status" value="1"/>
</dbReference>
<dbReference type="Pfam" id="PF00001">
    <property type="entry name" value="7tm_1"/>
    <property type="match status" value="1"/>
</dbReference>
<evidence type="ECO:0000259" key="10">
    <source>
        <dbReference type="PROSITE" id="PS50262"/>
    </source>
</evidence>
<feature type="transmembrane region" description="Helical" evidence="9">
    <location>
        <begin position="62"/>
        <end position="82"/>
    </location>
</feature>
<keyword evidence="5 9" id="KW-0472">Membrane</keyword>
<evidence type="ECO:0000256" key="6">
    <source>
        <dbReference type="ARBA" id="ARBA00023170"/>
    </source>
</evidence>
<evidence type="ECO:0000256" key="3">
    <source>
        <dbReference type="ARBA" id="ARBA00022989"/>
    </source>
</evidence>
<evidence type="ECO:0000313" key="12">
    <source>
        <dbReference type="Proteomes" id="UP001626550"/>
    </source>
</evidence>
<evidence type="ECO:0000256" key="8">
    <source>
        <dbReference type="SAM" id="MobiDB-lite"/>
    </source>
</evidence>
<dbReference type="SUPFAM" id="SSF81321">
    <property type="entry name" value="Family A G protein-coupled receptor-like"/>
    <property type="match status" value="1"/>
</dbReference>
<feature type="region of interest" description="Disordered" evidence="8">
    <location>
        <begin position="1"/>
        <end position="42"/>
    </location>
</feature>
<comment type="subcellular location">
    <subcellularLocation>
        <location evidence="1">Membrane</location>
        <topology evidence="1">Multi-pass membrane protein</topology>
    </subcellularLocation>
</comment>
<keyword evidence="7" id="KW-0807">Transducer</keyword>
<dbReference type="AlphaFoldDB" id="A0ABD2PVQ8"/>
<protein>
    <recommendedName>
        <fullName evidence="10">G-protein coupled receptors family 1 profile domain-containing protein</fullName>
    </recommendedName>
</protein>
<evidence type="ECO:0000256" key="5">
    <source>
        <dbReference type="ARBA" id="ARBA00023136"/>
    </source>
</evidence>
<accession>A0ABD2PVQ8</accession>
<comment type="caution">
    <text evidence="11">The sequence shown here is derived from an EMBL/GenBank/DDBJ whole genome shotgun (WGS) entry which is preliminary data.</text>
</comment>
<keyword evidence="4" id="KW-0297">G-protein coupled receptor</keyword>
<evidence type="ECO:0000256" key="1">
    <source>
        <dbReference type="ARBA" id="ARBA00004141"/>
    </source>
</evidence>
<feature type="domain" description="G-protein coupled receptors family 1 profile" evidence="10">
    <location>
        <begin position="1"/>
        <end position="122"/>
    </location>
</feature>
<dbReference type="Proteomes" id="UP001626550">
    <property type="component" value="Unassembled WGS sequence"/>
</dbReference>
<feature type="transmembrane region" description="Helical" evidence="9">
    <location>
        <begin position="102"/>
        <end position="125"/>
    </location>
</feature>
<reference evidence="11 12" key="1">
    <citation type="submission" date="2024-11" db="EMBL/GenBank/DDBJ databases">
        <title>Adaptive evolution of stress response genes in parasites aligns with host niche diversity.</title>
        <authorList>
            <person name="Hahn C."/>
            <person name="Resl P."/>
        </authorList>
    </citation>
    <scope>NUCLEOTIDE SEQUENCE [LARGE SCALE GENOMIC DNA]</scope>
    <source>
        <strain evidence="11">EGGRZ-B1_66</strain>
        <tissue evidence="11">Body</tissue>
    </source>
</reference>
<sequence length="126" mass="14587">MSKKPNVSFTSQISQVKHDEKDHKTINQQNGKLEVPPSAKHNSSYLPNNLSTQVHLHKRRRAALMLMVVVFMFFICYLPTHIMEILSMLDILHHMELKTIEIIVLLVHLVCFSNSCVNPIIYNFMS</sequence>
<dbReference type="InterPro" id="IPR017452">
    <property type="entry name" value="GPCR_Rhodpsn_7TM"/>
</dbReference>
<feature type="compositionally biased region" description="Polar residues" evidence="8">
    <location>
        <begin position="1"/>
        <end position="15"/>
    </location>
</feature>
<dbReference type="PRINTS" id="PR00237">
    <property type="entry name" value="GPCRRHODOPSN"/>
</dbReference>
<dbReference type="EMBL" id="JBJKFK010002167">
    <property type="protein sequence ID" value="KAL3311528.1"/>
    <property type="molecule type" value="Genomic_DNA"/>
</dbReference>